<dbReference type="GO" id="GO:0051920">
    <property type="term" value="F:peroxiredoxin activity"/>
    <property type="evidence" value="ECO:0007669"/>
    <property type="project" value="InterPro"/>
</dbReference>
<dbReference type="Pfam" id="PF07883">
    <property type="entry name" value="Cupin_2"/>
    <property type="match status" value="1"/>
</dbReference>
<organism evidence="4 5">
    <name type="scientific">Inquilinus limosus</name>
    <dbReference type="NCBI Taxonomy" id="171674"/>
    <lineage>
        <taxon>Bacteria</taxon>
        <taxon>Pseudomonadati</taxon>
        <taxon>Pseudomonadota</taxon>
        <taxon>Alphaproteobacteria</taxon>
        <taxon>Rhodospirillales</taxon>
        <taxon>Rhodospirillaceae</taxon>
        <taxon>Inquilinus</taxon>
    </lineage>
</organism>
<evidence type="ECO:0000256" key="1">
    <source>
        <dbReference type="SAM" id="SignalP"/>
    </source>
</evidence>
<comment type="caution">
    <text evidence="4">The sequence shown here is derived from an EMBL/GenBank/DDBJ whole genome shotgun (WGS) entry which is preliminary data.</text>
</comment>
<dbReference type="AlphaFoldDB" id="A0A952FEX3"/>
<feature type="domain" description="Cupin type-2" evidence="3">
    <location>
        <begin position="312"/>
        <end position="374"/>
    </location>
</feature>
<dbReference type="InterPro" id="IPR052512">
    <property type="entry name" value="4CMD/NDH-1_regulator"/>
</dbReference>
<dbReference type="InterPro" id="IPR011051">
    <property type="entry name" value="RmlC_Cupin_sf"/>
</dbReference>
<dbReference type="PANTHER" id="PTHR33570:SF9">
    <property type="entry name" value="BLL4600 PROTEIN"/>
    <property type="match status" value="1"/>
</dbReference>
<dbReference type="InterPro" id="IPR013096">
    <property type="entry name" value="Cupin_2"/>
</dbReference>
<dbReference type="EMBL" id="JAEKLZ010000014">
    <property type="protein sequence ID" value="MBW8723598.1"/>
    <property type="molecule type" value="Genomic_DNA"/>
</dbReference>
<dbReference type="SUPFAM" id="SSF51182">
    <property type="entry name" value="RmlC-like cupins"/>
    <property type="match status" value="1"/>
</dbReference>
<name>A0A952FEX3_9PROT</name>
<protein>
    <submittedName>
        <fullName evidence="4">Carboxymuconolactone decarboxylase family protein</fullName>
    </submittedName>
</protein>
<dbReference type="Proteomes" id="UP000700706">
    <property type="component" value="Unassembled WGS sequence"/>
</dbReference>
<reference evidence="4" key="1">
    <citation type="submission" date="2020-06" db="EMBL/GenBank/DDBJ databases">
        <title>Stable isotope informed genome-resolved metagenomics uncovers potential trophic interactions in rhizosphere soil.</title>
        <authorList>
            <person name="Starr E.P."/>
            <person name="Shi S."/>
            <person name="Blazewicz S.J."/>
            <person name="Koch B.J."/>
            <person name="Probst A.J."/>
            <person name="Hungate B.A."/>
            <person name="Pett-Ridge J."/>
            <person name="Firestone M.K."/>
            <person name="Banfield J.F."/>
        </authorList>
    </citation>
    <scope>NUCLEOTIDE SEQUENCE</scope>
    <source>
        <strain evidence="4">YM_69_17</strain>
    </source>
</reference>
<proteinExistence type="predicted"/>
<keyword evidence="1" id="KW-0732">Signal</keyword>
<feature type="domain" description="Carboxymuconolactone decarboxylase-like" evidence="2">
    <location>
        <begin position="38"/>
        <end position="122"/>
    </location>
</feature>
<feature type="domain" description="Carboxymuconolactone decarboxylase-like" evidence="2">
    <location>
        <begin position="165"/>
        <end position="248"/>
    </location>
</feature>
<dbReference type="CDD" id="cd02233">
    <property type="entry name" value="cupin_HNL-like"/>
    <property type="match status" value="1"/>
</dbReference>
<dbReference type="InterPro" id="IPR029032">
    <property type="entry name" value="AhpD-like"/>
</dbReference>
<dbReference type="SUPFAM" id="SSF69118">
    <property type="entry name" value="AhpD-like"/>
    <property type="match status" value="1"/>
</dbReference>
<sequence length="405" mass="42710">MKLFATTLAMLSLAASAEAEQRKPAPRVAPADVRAVAPALADYTDEILFADLWARPDLAPRDRSIVTVAALVAGGHTRQMTGHFDRALANGVTPGEITGIITHLAFYSGWPNAMSAVGVAKEVFETRGIGPDQLAPPSDQPLPIDETADAPRAAAVEAMVGAVAPALAGYTNGVLFGDLWRRDDLTPRDRSLATIAALIAAGQAEQLTFHLNRGMDNGLTRAQLSEVITHLAFYAGWPRAMSAIPVARSVFQARGLLPHEVAGPDTQGSTTLDIVRHGATPPSPGPAEYFTGTVRIASRFQRTDPARIGGAIVSFDPGARTAWHTHPLGQTLIVTAGQGWVQREGGPVEPIAVGDVVWIPPGEKHWHGASATSAMTHIAVAEALDGKSVDWLEHVTDAQYGLAGD</sequence>
<dbReference type="Gene3D" id="2.60.120.10">
    <property type="entry name" value="Jelly Rolls"/>
    <property type="match status" value="1"/>
</dbReference>
<dbReference type="InterPro" id="IPR003779">
    <property type="entry name" value="CMD-like"/>
</dbReference>
<feature type="signal peptide" evidence="1">
    <location>
        <begin position="1"/>
        <end position="17"/>
    </location>
</feature>
<dbReference type="InterPro" id="IPR047263">
    <property type="entry name" value="HNL-like_cupin"/>
</dbReference>
<evidence type="ECO:0000259" key="3">
    <source>
        <dbReference type="Pfam" id="PF07883"/>
    </source>
</evidence>
<evidence type="ECO:0000313" key="5">
    <source>
        <dbReference type="Proteomes" id="UP000700706"/>
    </source>
</evidence>
<evidence type="ECO:0000259" key="2">
    <source>
        <dbReference type="Pfam" id="PF02627"/>
    </source>
</evidence>
<gene>
    <name evidence="4" type="ORF">JF625_00355</name>
</gene>
<feature type="chain" id="PRO_5036937338" evidence="1">
    <location>
        <begin position="18"/>
        <end position="405"/>
    </location>
</feature>
<dbReference type="InterPro" id="IPR014710">
    <property type="entry name" value="RmlC-like_jellyroll"/>
</dbReference>
<accession>A0A952FEX3</accession>
<evidence type="ECO:0000313" key="4">
    <source>
        <dbReference type="EMBL" id="MBW8723598.1"/>
    </source>
</evidence>
<dbReference type="Pfam" id="PF02627">
    <property type="entry name" value="CMD"/>
    <property type="match status" value="2"/>
</dbReference>
<dbReference type="PANTHER" id="PTHR33570">
    <property type="entry name" value="4-CARBOXYMUCONOLACTONE DECARBOXYLASE FAMILY PROTEIN"/>
    <property type="match status" value="1"/>
</dbReference>
<dbReference type="Gene3D" id="1.20.1290.10">
    <property type="entry name" value="AhpD-like"/>
    <property type="match status" value="1"/>
</dbReference>